<dbReference type="SUPFAM" id="SSF69118">
    <property type="entry name" value="AhpD-like"/>
    <property type="match status" value="1"/>
</dbReference>
<accession>A0A5P2HBI0</accession>
<evidence type="ECO:0000313" key="3">
    <source>
        <dbReference type="Proteomes" id="UP000322822"/>
    </source>
</evidence>
<dbReference type="Gene3D" id="1.20.1290.10">
    <property type="entry name" value="AhpD-like"/>
    <property type="match status" value="1"/>
</dbReference>
<feature type="chain" id="PRO_5025002967" evidence="1">
    <location>
        <begin position="30"/>
        <end position="222"/>
    </location>
</feature>
<dbReference type="RefSeq" id="WP_150375635.1">
    <property type="nucleotide sequence ID" value="NZ_CP044067.1"/>
</dbReference>
<organism evidence="2 3">
    <name type="scientific">Cupriavidus pauculus</name>
    <dbReference type="NCBI Taxonomy" id="82633"/>
    <lineage>
        <taxon>Bacteria</taxon>
        <taxon>Pseudomonadati</taxon>
        <taxon>Pseudomonadota</taxon>
        <taxon>Betaproteobacteria</taxon>
        <taxon>Burkholderiales</taxon>
        <taxon>Burkholderiaceae</taxon>
        <taxon>Cupriavidus</taxon>
    </lineage>
</organism>
<dbReference type="OrthoDB" id="5987308at2"/>
<keyword evidence="1" id="KW-0732">Signal</keyword>
<proteinExistence type="predicted"/>
<evidence type="ECO:0000256" key="1">
    <source>
        <dbReference type="SAM" id="SignalP"/>
    </source>
</evidence>
<dbReference type="EMBL" id="CP044067">
    <property type="protein sequence ID" value="QET05452.1"/>
    <property type="molecule type" value="Genomic_DNA"/>
</dbReference>
<dbReference type="InterPro" id="IPR029032">
    <property type="entry name" value="AhpD-like"/>
</dbReference>
<evidence type="ECO:0000313" key="2">
    <source>
        <dbReference type="EMBL" id="QET05452.1"/>
    </source>
</evidence>
<sequence length="222" mass="24144">MTFKHALKVTLIAGLTAATLTTLAGNAMAADDRMPPIPADKLSDAQKKSVELLSEGTPAGGTPRNIGAGPWVPLLRSPELLNRLQRMGSYLRYESALDARLSEFVILLTARDWSNQYEWLAHQKLAVKAGVSPAVTQAIAEGRRPTGMTADEEMVYDFIDELLRNRSVSDPTYARVKDRFGERGVIDLIAINGYYSMLAAVLNVAQTPLPGGAPQQIPTLPR</sequence>
<protein>
    <submittedName>
        <fullName evidence="2">Carboxymuconolactone decarboxylase family protein</fullName>
    </submittedName>
</protein>
<reference evidence="2 3" key="1">
    <citation type="submission" date="2019-09" db="EMBL/GenBank/DDBJ databases">
        <title>FDA dAtabase for Regulatory Grade micrObial Sequences (FDA-ARGOS): Supporting development and validation of Infectious Disease Dx tests.</title>
        <authorList>
            <person name="Sciortino C."/>
            <person name="Tallon L."/>
            <person name="Sadzewicz L."/>
            <person name="Vavikolanu K."/>
            <person name="Mehta A."/>
            <person name="Aluvathingal J."/>
            <person name="Nadendla S."/>
            <person name="Nandy P."/>
            <person name="Geyer C."/>
            <person name="Yan Y."/>
            <person name="Sichtig H."/>
        </authorList>
    </citation>
    <scope>NUCLEOTIDE SEQUENCE [LARGE SCALE GENOMIC DNA]</scope>
    <source>
        <strain evidence="2 3">FDAARGOS_664</strain>
    </source>
</reference>
<dbReference type="PANTHER" id="PTHR34846">
    <property type="entry name" value="4-CARBOXYMUCONOLACTONE DECARBOXYLASE FAMILY PROTEIN (AFU_ORTHOLOGUE AFUA_6G11590)"/>
    <property type="match status" value="1"/>
</dbReference>
<name>A0A5P2HBI0_9BURK</name>
<feature type="signal peptide" evidence="1">
    <location>
        <begin position="1"/>
        <end position="29"/>
    </location>
</feature>
<gene>
    <name evidence="2" type="ORF">FOB72_25955</name>
</gene>
<dbReference type="PANTHER" id="PTHR34846:SF11">
    <property type="entry name" value="4-CARBOXYMUCONOLACTONE DECARBOXYLASE FAMILY PROTEIN (AFU_ORTHOLOGUE AFUA_6G11590)"/>
    <property type="match status" value="1"/>
</dbReference>
<dbReference type="Proteomes" id="UP000322822">
    <property type="component" value="Chromosome 2"/>
</dbReference>
<dbReference type="AlphaFoldDB" id="A0A5P2HBI0"/>